<reference evidence="2 3" key="1">
    <citation type="submission" date="2018-12" db="EMBL/GenBank/DDBJ databases">
        <authorList>
            <person name="Li S."/>
            <person name="Yang R."/>
            <person name="Chen G."/>
            <person name="Zou L."/>
            <person name="Zhang C."/>
            <person name="Chen Y."/>
            <person name="Liu Z."/>
            <person name="Li Y."/>
            <person name="Yan Y."/>
            <person name="Huang M."/>
            <person name="Chen T."/>
        </authorList>
    </citation>
    <scope>NUCLEOTIDE SEQUENCE [LARGE SCALE GENOMIC DNA]</scope>
    <source>
        <strain evidence="2 3">2014</strain>
    </source>
</reference>
<gene>
    <name evidence="2" type="ORF">EI693_14630</name>
</gene>
<organism evidence="2 3">
    <name type="scientific">Pseudomonas oryziphila</name>
    <dbReference type="NCBI Taxonomy" id="2894079"/>
    <lineage>
        <taxon>Bacteria</taxon>
        <taxon>Pseudomonadati</taxon>
        <taxon>Pseudomonadota</taxon>
        <taxon>Gammaproteobacteria</taxon>
        <taxon>Pseudomonadales</taxon>
        <taxon>Pseudomonadaceae</taxon>
        <taxon>Pseudomonas</taxon>
    </lineage>
</organism>
<evidence type="ECO:0000313" key="3">
    <source>
        <dbReference type="Proteomes" id="UP000272622"/>
    </source>
</evidence>
<dbReference type="RefSeq" id="WP_125464334.1">
    <property type="nucleotide sequence ID" value="NZ_CP034337.1"/>
</dbReference>
<evidence type="ECO:0000256" key="1">
    <source>
        <dbReference type="SAM" id="Phobius"/>
    </source>
</evidence>
<sequence>MCDAIYYYKEFAFYFAMVTIFIAVIYMSRFAKSRGIDFNSIFGLLEVYRLVFSFKYKKLSALVLLVMYGNMLLWLVALGLNHWGGTEGCIFKLSGKLADN</sequence>
<accession>A0ABM7CS09</accession>
<keyword evidence="1" id="KW-1133">Transmembrane helix</keyword>
<proteinExistence type="predicted"/>
<dbReference type="EMBL" id="CP034337">
    <property type="protein sequence ID" value="AZL74245.1"/>
    <property type="molecule type" value="Genomic_DNA"/>
</dbReference>
<feature type="transmembrane region" description="Helical" evidence="1">
    <location>
        <begin position="12"/>
        <end position="31"/>
    </location>
</feature>
<name>A0ABM7CS09_9PSED</name>
<feature type="transmembrane region" description="Helical" evidence="1">
    <location>
        <begin position="59"/>
        <end position="77"/>
    </location>
</feature>
<evidence type="ECO:0000313" key="2">
    <source>
        <dbReference type="EMBL" id="AZL74245.1"/>
    </source>
</evidence>
<keyword evidence="3" id="KW-1185">Reference proteome</keyword>
<dbReference type="Proteomes" id="UP000272622">
    <property type="component" value="Chromosome"/>
</dbReference>
<protein>
    <submittedName>
        <fullName evidence="2">Uncharacterized protein</fullName>
    </submittedName>
</protein>
<keyword evidence="1" id="KW-0812">Transmembrane</keyword>
<keyword evidence="1" id="KW-0472">Membrane</keyword>